<sequence length="120" mass="14264">MFLKEDEIVRYSNLQNPLSSKPQIKKVNDWHNKNREAIKEAAPVASTSKLQASQPSQKGKKNKKKNWSKPYFLSYKIPRIQKYSMDNVFNMTRNLMEFKDKEKGMIKPHFQKKELFLLML</sequence>
<reference evidence="2" key="1">
    <citation type="submission" date="2021-03" db="EMBL/GenBank/DDBJ databases">
        <title>Draft genome sequence of rust myrtle Austropuccinia psidii MF-1, a brazilian biotype.</title>
        <authorList>
            <person name="Quecine M.C."/>
            <person name="Pachon D.M.R."/>
            <person name="Bonatelli M.L."/>
            <person name="Correr F.H."/>
            <person name="Franceschini L.M."/>
            <person name="Leite T.F."/>
            <person name="Margarido G.R.A."/>
            <person name="Almeida C.A."/>
            <person name="Ferrarezi J.A."/>
            <person name="Labate C.A."/>
        </authorList>
    </citation>
    <scope>NUCLEOTIDE SEQUENCE</scope>
    <source>
        <strain evidence="2">MF-1</strain>
    </source>
</reference>
<dbReference type="Proteomes" id="UP000765509">
    <property type="component" value="Unassembled WGS sequence"/>
</dbReference>
<comment type="caution">
    <text evidence="2">The sequence shown here is derived from an EMBL/GenBank/DDBJ whole genome shotgun (WGS) entry which is preliminary data.</text>
</comment>
<gene>
    <name evidence="2" type="ORF">O181_098377</name>
</gene>
<evidence type="ECO:0000256" key="1">
    <source>
        <dbReference type="SAM" id="MobiDB-lite"/>
    </source>
</evidence>
<keyword evidence="3" id="KW-1185">Reference proteome</keyword>
<protein>
    <submittedName>
        <fullName evidence="2">Uncharacterized protein</fullName>
    </submittedName>
</protein>
<dbReference type="EMBL" id="AVOT02066986">
    <property type="protein sequence ID" value="MBW0558662.1"/>
    <property type="molecule type" value="Genomic_DNA"/>
</dbReference>
<name>A0A9Q3JB42_9BASI</name>
<feature type="region of interest" description="Disordered" evidence="1">
    <location>
        <begin position="40"/>
        <end position="65"/>
    </location>
</feature>
<evidence type="ECO:0000313" key="2">
    <source>
        <dbReference type="EMBL" id="MBW0558662.1"/>
    </source>
</evidence>
<evidence type="ECO:0000313" key="3">
    <source>
        <dbReference type="Proteomes" id="UP000765509"/>
    </source>
</evidence>
<dbReference type="AlphaFoldDB" id="A0A9Q3JB42"/>
<accession>A0A9Q3JB42</accession>
<proteinExistence type="predicted"/>
<organism evidence="2 3">
    <name type="scientific">Austropuccinia psidii MF-1</name>
    <dbReference type="NCBI Taxonomy" id="1389203"/>
    <lineage>
        <taxon>Eukaryota</taxon>
        <taxon>Fungi</taxon>
        <taxon>Dikarya</taxon>
        <taxon>Basidiomycota</taxon>
        <taxon>Pucciniomycotina</taxon>
        <taxon>Pucciniomycetes</taxon>
        <taxon>Pucciniales</taxon>
        <taxon>Sphaerophragmiaceae</taxon>
        <taxon>Austropuccinia</taxon>
    </lineage>
</organism>